<comment type="caution">
    <text evidence="3">The sequence shown here is derived from an EMBL/GenBank/DDBJ whole genome shotgun (WGS) entry which is preliminary data.</text>
</comment>
<reference evidence="3 4" key="1">
    <citation type="submission" date="2013-06" db="EMBL/GenBank/DDBJ databases">
        <title>The Genome Sequence of Acinetobacter gyllenbergii CIP 110306.</title>
        <authorList>
            <consortium name="The Broad Institute Genome Sequencing Platform"/>
            <consortium name="The Broad Institute Genome Sequencing Center for Infectious Disease"/>
            <person name="Cerqueira G."/>
            <person name="Feldgarden M."/>
            <person name="Courvalin P."/>
            <person name="Perichon B."/>
            <person name="Grillot-Courvalin C."/>
            <person name="Clermont D."/>
            <person name="Rocha E."/>
            <person name="Yoon E.-J."/>
            <person name="Nemec A."/>
            <person name="Young S.K."/>
            <person name="Zeng Q."/>
            <person name="Gargeya S."/>
            <person name="Fitzgerald M."/>
            <person name="Abouelleil A."/>
            <person name="Alvarado L."/>
            <person name="Berlin A.M."/>
            <person name="Chapman S.B."/>
            <person name="Dewar J."/>
            <person name="Goldberg J."/>
            <person name="Griggs A."/>
            <person name="Gujja S."/>
            <person name="Hansen M."/>
            <person name="Howarth C."/>
            <person name="Imamovic A."/>
            <person name="Larimer J."/>
            <person name="McCowan C."/>
            <person name="Murphy C."/>
            <person name="Pearson M."/>
            <person name="Priest M."/>
            <person name="Roberts A."/>
            <person name="Saif S."/>
            <person name="Shea T."/>
            <person name="Sykes S."/>
            <person name="Wortman J."/>
            <person name="Nusbaum C."/>
            <person name="Birren B."/>
        </authorList>
    </citation>
    <scope>NUCLEOTIDE SEQUENCE [LARGE SCALE GENOMIC DNA]</scope>
    <source>
        <strain evidence="3 4">CIP 110306</strain>
    </source>
</reference>
<feature type="transmembrane region" description="Helical" evidence="1">
    <location>
        <begin position="813"/>
        <end position="833"/>
    </location>
</feature>
<organism evidence="3 4">
    <name type="scientific">Acinetobacter gyllenbergii CIP 110306 = MTCC 11365</name>
    <dbReference type="NCBI Taxonomy" id="1217657"/>
    <lineage>
        <taxon>Bacteria</taxon>
        <taxon>Pseudomonadati</taxon>
        <taxon>Pseudomonadota</taxon>
        <taxon>Gammaproteobacteria</taxon>
        <taxon>Moraxellales</taxon>
        <taxon>Moraxellaceae</taxon>
        <taxon>Acinetobacter</taxon>
    </lineage>
</organism>
<feature type="signal peptide" evidence="2">
    <location>
        <begin position="1"/>
        <end position="21"/>
    </location>
</feature>
<accession>A0A829HIY9</accession>
<keyword evidence="1" id="KW-0472">Membrane</keyword>
<keyword evidence="2" id="KW-0732">Signal</keyword>
<feature type="chain" id="PRO_5032345696" description="CSLREA domain-containing protein" evidence="2">
    <location>
        <begin position="22"/>
        <end position="838"/>
    </location>
</feature>
<dbReference type="EMBL" id="ATGG01000012">
    <property type="protein sequence ID" value="EPF87684.1"/>
    <property type="molecule type" value="Genomic_DNA"/>
</dbReference>
<keyword evidence="4" id="KW-1185">Reference proteome</keyword>
<dbReference type="InterPro" id="IPR011050">
    <property type="entry name" value="Pectin_lyase_fold/virulence"/>
</dbReference>
<dbReference type="AlphaFoldDB" id="A0A829HIY9"/>
<dbReference type="RefSeq" id="WP_016540872.1">
    <property type="nucleotide sequence ID" value="NZ_ASQH01000006.1"/>
</dbReference>
<evidence type="ECO:0000256" key="1">
    <source>
        <dbReference type="SAM" id="Phobius"/>
    </source>
</evidence>
<evidence type="ECO:0000313" key="3">
    <source>
        <dbReference type="EMBL" id="EPF87684.1"/>
    </source>
</evidence>
<evidence type="ECO:0008006" key="5">
    <source>
        <dbReference type="Google" id="ProtNLM"/>
    </source>
</evidence>
<proteinExistence type="predicted"/>
<sequence length="838" mass="91797">MKHYKKTILATMMLATMPLLAATNNAPIKVTTFADEDGENANACSLREALKTAETRVAYGGCAVTDISSTRQKLIQLEKGVYTLKKELDPNVNVSILGASPVDWEGKNVLVNDAVNQYPAQIELKTTIKAENSRIFNTTRGAKNLSLTNLILTGGRATDFGGAIYAGADVVLQSSQILDSQAIKEGGAIFMAGPSSTLTMTKSLIQGNKAEKGSVLSMGCMTDARYIQNNSVLTANSFVGNGSQNSSSMFEFCGEVAANISTNTIAKNIVNSSTGNLIKFTGDTKVGTDPNNRPSILSDKSKLELKSNTIVENTAFTTLLYDKLGLKNLLFNVIAYNGDSNSYACRYLFGNVADQEKVNFGLSYNAVVLKETDSTIPVNNVCDVPKASLKDNKTNLNVSNISITTLLSPMQTPSAYTAFMPMYYPKPNVTEVKVDDKTTKKVGLLDIDGIGCSDVDQRGLARITDGTLHFDPTSRNRCDIGSVELMQFKAGDLQDLRNISISNSVQAYQDQSDFFDNLVKNPNDPDFLTYYKYRLADYQRLLKSTKDNLHYRAIYIDLKNYQLPLPQDIEEGGKYKLQFFDPNLFDVKAEPLGTGLIDGDIVQIDEDDKKNLVCTWDNELQQIIFYRLDDETTADVDKVFCKYTITSKSSTPGPAVSSSGLLKASFTNIAPVATDTSLTFKYQAKQKLSLNLLNFANDDGDTGKGGPGPEQIPNKPKFWKNKDGIELPIRLSEIPTKDLTITADRQGPCPEPDQKETCYGGNIYVQEVNAFNPFNFDFKYQVYDADGMKSNEAIVRTINTATTTDDTRTANGGGGGGSFGFYSVFGLFGLLAYRRFKK</sequence>
<gene>
    <name evidence="3" type="ORF">F957_01552</name>
</gene>
<dbReference type="SUPFAM" id="SSF51126">
    <property type="entry name" value="Pectin lyase-like"/>
    <property type="match status" value="1"/>
</dbReference>
<name>A0A829HIY9_9GAMM</name>
<dbReference type="InterPro" id="IPR026457">
    <property type="entry name" value="CSLREA_Nterm"/>
</dbReference>
<evidence type="ECO:0000256" key="2">
    <source>
        <dbReference type="SAM" id="SignalP"/>
    </source>
</evidence>
<dbReference type="NCBIfam" id="TIGR04214">
    <property type="entry name" value="CSLREA_Nterm"/>
    <property type="match status" value="1"/>
</dbReference>
<evidence type="ECO:0000313" key="4">
    <source>
        <dbReference type="Proteomes" id="UP000014523"/>
    </source>
</evidence>
<protein>
    <recommendedName>
        <fullName evidence="5">CSLREA domain-containing protein</fullName>
    </recommendedName>
</protein>
<keyword evidence="1" id="KW-0812">Transmembrane</keyword>
<keyword evidence="1" id="KW-1133">Transmembrane helix</keyword>
<dbReference type="Proteomes" id="UP000014523">
    <property type="component" value="Unassembled WGS sequence"/>
</dbReference>